<reference evidence="2 3" key="1">
    <citation type="submission" date="2023-05" db="EMBL/GenBank/DDBJ databases">
        <title>B98-5 Cell Line De Novo Hybrid Assembly: An Optical Mapping Approach.</title>
        <authorList>
            <person name="Kananen K."/>
            <person name="Auerbach J.A."/>
            <person name="Kautto E."/>
            <person name="Blachly J.S."/>
        </authorList>
    </citation>
    <scope>NUCLEOTIDE SEQUENCE [LARGE SCALE GENOMIC DNA]</scope>
    <source>
        <strain evidence="2">B95-8</strain>
        <tissue evidence="2">Cell line</tissue>
    </source>
</reference>
<keyword evidence="3" id="KW-1185">Reference proteome</keyword>
<feature type="region of interest" description="Disordered" evidence="1">
    <location>
        <begin position="1"/>
        <end position="93"/>
    </location>
</feature>
<feature type="non-terminal residue" evidence="2">
    <location>
        <position position="277"/>
    </location>
</feature>
<feature type="compositionally biased region" description="Basic residues" evidence="1">
    <location>
        <begin position="135"/>
        <end position="158"/>
    </location>
</feature>
<protein>
    <submittedName>
        <fullName evidence="2">Uncharacterized protein</fullName>
    </submittedName>
</protein>
<feature type="compositionally biased region" description="Gly residues" evidence="1">
    <location>
        <begin position="161"/>
        <end position="171"/>
    </location>
</feature>
<name>A0ABQ9WFN1_SAGOE</name>
<evidence type="ECO:0000313" key="2">
    <source>
        <dbReference type="EMBL" id="KAK2120467.1"/>
    </source>
</evidence>
<accession>A0ABQ9WFN1</accession>
<dbReference type="EMBL" id="JASSZA010000001">
    <property type="protein sequence ID" value="KAK2120467.1"/>
    <property type="molecule type" value="Genomic_DNA"/>
</dbReference>
<evidence type="ECO:0000256" key="1">
    <source>
        <dbReference type="SAM" id="MobiDB-lite"/>
    </source>
</evidence>
<feature type="region of interest" description="Disordered" evidence="1">
    <location>
        <begin position="113"/>
        <end position="175"/>
    </location>
</feature>
<proteinExistence type="predicted"/>
<evidence type="ECO:0000313" key="3">
    <source>
        <dbReference type="Proteomes" id="UP001266305"/>
    </source>
</evidence>
<gene>
    <name evidence="2" type="ORF">P7K49_001853</name>
</gene>
<organism evidence="2 3">
    <name type="scientific">Saguinus oedipus</name>
    <name type="common">Cotton-top tamarin</name>
    <name type="synonym">Oedipomidas oedipus</name>
    <dbReference type="NCBI Taxonomy" id="9490"/>
    <lineage>
        <taxon>Eukaryota</taxon>
        <taxon>Metazoa</taxon>
        <taxon>Chordata</taxon>
        <taxon>Craniata</taxon>
        <taxon>Vertebrata</taxon>
        <taxon>Euteleostomi</taxon>
        <taxon>Mammalia</taxon>
        <taxon>Eutheria</taxon>
        <taxon>Euarchontoglires</taxon>
        <taxon>Primates</taxon>
        <taxon>Haplorrhini</taxon>
        <taxon>Platyrrhini</taxon>
        <taxon>Cebidae</taxon>
        <taxon>Callitrichinae</taxon>
        <taxon>Saguinus</taxon>
    </lineage>
</organism>
<sequence>MAPPQPPHQAAPGRGGRPPSIPKHRTLAGGGRDSPSSAEGPWEALSPLSCHPRGGCQPRHPALQQEGNSGRRSGRRTPPLPEEAAEQPHQLRGLGRDAALSVLICEMGRGGGAWEPLPVSTPSARGPATVPGRGSGRRARGARGRAGARAHSQHHGRQVVRGGGGGGGGGGERGRVRVRGWQRGRVRLQRGAGRPVARALLVCAQAGQLRGRSPVCRRTWLRSVDDWLKRRLQKRHTKGLSSVWMRMCERRLLRELKPRWQMTQRMRPAGPAAESAG</sequence>
<comment type="caution">
    <text evidence="2">The sequence shown here is derived from an EMBL/GenBank/DDBJ whole genome shotgun (WGS) entry which is preliminary data.</text>
</comment>
<dbReference type="Proteomes" id="UP001266305">
    <property type="component" value="Unassembled WGS sequence"/>
</dbReference>